<evidence type="ECO:0000256" key="1">
    <source>
        <dbReference type="ARBA" id="ARBA00009981"/>
    </source>
</evidence>
<gene>
    <name evidence="2" type="ORF">CAGGBEG34_510003</name>
</gene>
<dbReference type="OrthoDB" id="9800503at2"/>
<sequence>MPMFNTYEAKAKLSSLIKAALSGEEVIIANANNPSVKLVPYDLSTGNGFKFGVMRGEITISPDFDAPLSDDVLSLFEGKAST</sequence>
<dbReference type="RefSeq" id="WP_006683252.1">
    <property type="nucleotide sequence ID" value="NZ_CAFB01000071.1"/>
</dbReference>
<dbReference type="AlphaFoldDB" id="G2JBP1"/>
<dbReference type="SUPFAM" id="SSF143120">
    <property type="entry name" value="YefM-like"/>
    <property type="match status" value="1"/>
</dbReference>
<reference evidence="2 3" key="1">
    <citation type="submission" date="2011-08" db="EMBL/GenBank/DDBJ databases">
        <title>The genome of the obligate endobacterium of an arbuscular mycorrhizal fungus reveals an interphylum network of nutritional interactions.</title>
        <authorList>
            <person name="Ghignone S."/>
            <person name="Salvioli A."/>
            <person name="Anca I."/>
            <person name="Lumini E."/>
            <person name="Ortu G."/>
            <person name="Petiti L."/>
            <person name="Cruveiller S."/>
            <person name="Bianciotto V."/>
            <person name="Piffanelli P."/>
            <person name="Lanfranco L."/>
            <person name="Bonfante P."/>
        </authorList>
    </citation>
    <scope>NUCLEOTIDE SEQUENCE [LARGE SCALE GENOMIC DNA]</scope>
    <source>
        <strain evidence="2 3">BEG34</strain>
    </source>
</reference>
<protein>
    <submittedName>
        <fullName evidence="2">Prevent-host-death family protein</fullName>
    </submittedName>
</protein>
<dbReference type="eggNOG" id="COG4118">
    <property type="taxonomic scope" value="Bacteria"/>
</dbReference>
<dbReference type="NCBIfam" id="TIGR01552">
    <property type="entry name" value="phd_fam"/>
    <property type="match status" value="1"/>
</dbReference>
<evidence type="ECO:0000313" key="3">
    <source>
        <dbReference type="Proteomes" id="UP000054051"/>
    </source>
</evidence>
<dbReference type="STRING" id="1070319.CAGGBEG34_510003"/>
<proteinExistence type="inferred from homology"/>
<dbReference type="InterPro" id="IPR036165">
    <property type="entry name" value="YefM-like_sf"/>
</dbReference>
<organism evidence="2 3">
    <name type="scientific">Candidatus Glomeribacter gigasporarum BEG34</name>
    <dbReference type="NCBI Taxonomy" id="1070319"/>
    <lineage>
        <taxon>Bacteria</taxon>
        <taxon>Pseudomonadati</taxon>
        <taxon>Pseudomonadota</taxon>
        <taxon>Betaproteobacteria</taxon>
        <taxon>Burkholderiales</taxon>
        <taxon>Burkholderiaceae</taxon>
        <taxon>Candidatus Glomeribacter</taxon>
    </lineage>
</organism>
<accession>G2JBP1</accession>
<comment type="caution">
    <text evidence="2">The sequence shown here is derived from an EMBL/GenBank/DDBJ whole genome shotgun (WGS) entry which is preliminary data.</text>
</comment>
<keyword evidence="3" id="KW-1185">Reference proteome</keyword>
<comment type="similarity">
    <text evidence="1">Belongs to the phD/YefM antitoxin family.</text>
</comment>
<dbReference type="Proteomes" id="UP000054051">
    <property type="component" value="Unassembled WGS sequence"/>
</dbReference>
<dbReference type="EMBL" id="CAFB01000071">
    <property type="protein sequence ID" value="CCD30195.1"/>
    <property type="molecule type" value="Genomic_DNA"/>
</dbReference>
<evidence type="ECO:0000313" key="2">
    <source>
        <dbReference type="EMBL" id="CCD30195.1"/>
    </source>
</evidence>
<name>G2JBP1_9BURK</name>